<dbReference type="GO" id="GO:0000160">
    <property type="term" value="P:phosphorelay signal transduction system"/>
    <property type="evidence" value="ECO:0007669"/>
    <property type="project" value="UniProtKB-KW"/>
</dbReference>
<keyword evidence="11" id="KW-0472">Membrane</keyword>
<dbReference type="InterPro" id="IPR048760">
    <property type="entry name" value="VP0354-like_sensor_dom"/>
</dbReference>
<organism evidence="15 16">
    <name type="scientific">Vibrio fluvialis</name>
    <dbReference type="NCBI Taxonomy" id="676"/>
    <lineage>
        <taxon>Bacteria</taxon>
        <taxon>Pseudomonadati</taxon>
        <taxon>Pseudomonadota</taxon>
        <taxon>Gammaproteobacteria</taxon>
        <taxon>Vibrionales</taxon>
        <taxon>Vibrionaceae</taxon>
        <taxon>Vibrio</taxon>
    </lineage>
</organism>
<dbReference type="InterPro" id="IPR043128">
    <property type="entry name" value="Rev_trsase/Diguanyl_cyclase"/>
</dbReference>
<dbReference type="SUPFAM" id="SSF103190">
    <property type="entry name" value="Sensory domain-like"/>
    <property type="match status" value="2"/>
</dbReference>
<reference evidence="15 16" key="1">
    <citation type="submission" date="2018-06" db="EMBL/GenBank/DDBJ databases">
        <authorList>
            <consortium name="Pathogen Informatics"/>
            <person name="Doyle S."/>
        </authorList>
    </citation>
    <scope>NUCLEOTIDE SEQUENCE [LARGE SCALE GENOMIC DNA]</scope>
    <source>
        <strain evidence="15 16">NCTC11327</strain>
    </source>
</reference>
<keyword evidence="5 15" id="KW-0808">Transferase</keyword>
<dbReference type="SUPFAM" id="SSF55073">
    <property type="entry name" value="Nucleotide cyclase"/>
    <property type="match status" value="1"/>
</dbReference>
<dbReference type="PANTHER" id="PTHR45138">
    <property type="entry name" value="REGULATORY COMPONENTS OF SENSORY TRANSDUCTION SYSTEM"/>
    <property type="match status" value="1"/>
</dbReference>
<dbReference type="PROSITE" id="PS50887">
    <property type="entry name" value="GGDEF"/>
    <property type="match status" value="1"/>
</dbReference>
<dbReference type="AlphaFoldDB" id="A0AAX2LU25"/>
<dbReference type="CDD" id="cd00130">
    <property type="entry name" value="PAS"/>
    <property type="match status" value="1"/>
</dbReference>
<dbReference type="GO" id="GO:0052621">
    <property type="term" value="F:diguanylate cyclase activity"/>
    <property type="evidence" value="ECO:0007669"/>
    <property type="project" value="UniProtKB-EC"/>
</dbReference>
<evidence type="ECO:0000256" key="6">
    <source>
        <dbReference type="ARBA" id="ARBA00022741"/>
    </source>
</evidence>
<dbReference type="InterPro" id="IPR029787">
    <property type="entry name" value="Nucleotide_cyclase"/>
</dbReference>
<dbReference type="InterPro" id="IPR000160">
    <property type="entry name" value="GGDEF_dom"/>
</dbReference>
<comment type="caution">
    <text evidence="15">The sequence shown here is derived from an EMBL/GenBank/DDBJ whole genome shotgun (WGS) entry which is preliminary data.</text>
</comment>
<dbReference type="SMART" id="SM00267">
    <property type="entry name" value="GGDEF"/>
    <property type="match status" value="1"/>
</dbReference>
<name>A0AAX2LU25_VIBFL</name>
<evidence type="ECO:0000256" key="7">
    <source>
        <dbReference type="ARBA" id="ARBA00022777"/>
    </source>
</evidence>
<dbReference type="GeneID" id="29386906"/>
<dbReference type="FunFam" id="3.30.70.270:FF:000001">
    <property type="entry name" value="Diguanylate cyclase domain protein"/>
    <property type="match status" value="1"/>
</dbReference>
<dbReference type="GO" id="GO:0043709">
    <property type="term" value="P:cell adhesion involved in single-species biofilm formation"/>
    <property type="evidence" value="ECO:0007669"/>
    <property type="project" value="TreeGrafter"/>
</dbReference>
<dbReference type="EMBL" id="UHIP01000001">
    <property type="protein sequence ID" value="SUP28340.1"/>
    <property type="molecule type" value="Genomic_DNA"/>
</dbReference>
<dbReference type="InterPro" id="IPR029151">
    <property type="entry name" value="Sensor-like_sf"/>
</dbReference>
<evidence type="ECO:0000256" key="11">
    <source>
        <dbReference type="SAM" id="Phobius"/>
    </source>
</evidence>
<feature type="transmembrane region" description="Helical" evidence="11">
    <location>
        <begin position="312"/>
        <end position="332"/>
    </location>
</feature>
<evidence type="ECO:0000313" key="16">
    <source>
        <dbReference type="Proteomes" id="UP000254626"/>
    </source>
</evidence>
<dbReference type="InterPro" id="IPR035965">
    <property type="entry name" value="PAS-like_dom_sf"/>
</dbReference>
<dbReference type="Proteomes" id="UP000254626">
    <property type="component" value="Unassembled WGS sequence"/>
</dbReference>
<accession>A0AAX2LU25</accession>
<dbReference type="InterPro" id="IPR000700">
    <property type="entry name" value="PAS-assoc_C"/>
</dbReference>
<keyword evidence="6" id="KW-0547">Nucleotide-binding</keyword>
<dbReference type="GO" id="GO:1902201">
    <property type="term" value="P:negative regulation of bacterial-type flagellum-dependent cell motility"/>
    <property type="evidence" value="ECO:0007669"/>
    <property type="project" value="TreeGrafter"/>
</dbReference>
<evidence type="ECO:0000256" key="4">
    <source>
        <dbReference type="ARBA" id="ARBA00022553"/>
    </source>
</evidence>
<dbReference type="InterPro" id="IPR000014">
    <property type="entry name" value="PAS"/>
</dbReference>
<keyword evidence="7" id="KW-0418">Kinase</keyword>
<feature type="domain" description="PAC" evidence="13">
    <location>
        <begin position="410"/>
        <end position="461"/>
    </location>
</feature>
<evidence type="ECO:0000256" key="5">
    <source>
        <dbReference type="ARBA" id="ARBA00022679"/>
    </source>
</evidence>
<keyword evidence="9" id="KW-0902">Two-component regulatory system</keyword>
<evidence type="ECO:0000259" key="14">
    <source>
        <dbReference type="PROSITE" id="PS50887"/>
    </source>
</evidence>
<dbReference type="GO" id="GO:0016301">
    <property type="term" value="F:kinase activity"/>
    <property type="evidence" value="ECO:0007669"/>
    <property type="project" value="UniProtKB-KW"/>
</dbReference>
<evidence type="ECO:0000313" key="15">
    <source>
        <dbReference type="EMBL" id="SUP28340.1"/>
    </source>
</evidence>
<evidence type="ECO:0000259" key="12">
    <source>
        <dbReference type="PROSITE" id="PS50112"/>
    </source>
</evidence>
<feature type="transmembrane region" description="Helical" evidence="11">
    <location>
        <begin position="6"/>
        <end position="26"/>
    </location>
</feature>
<dbReference type="Gene3D" id="3.30.70.270">
    <property type="match status" value="1"/>
</dbReference>
<keyword evidence="11" id="KW-0812">Transmembrane</keyword>
<keyword evidence="15" id="KW-0548">Nucleotidyltransferase</keyword>
<gene>
    <name evidence="15" type="primary">ycdT_2</name>
    <name evidence="15" type="ORF">NCTC11327_02430</name>
</gene>
<evidence type="ECO:0000256" key="1">
    <source>
        <dbReference type="ARBA" id="ARBA00001946"/>
    </source>
</evidence>
<dbReference type="NCBIfam" id="TIGR00254">
    <property type="entry name" value="GGDEF"/>
    <property type="match status" value="1"/>
</dbReference>
<comment type="subcellular location">
    <subcellularLocation>
        <location evidence="2">Cell inner membrane</location>
    </subcellularLocation>
</comment>
<evidence type="ECO:0000256" key="8">
    <source>
        <dbReference type="ARBA" id="ARBA00022840"/>
    </source>
</evidence>
<dbReference type="CDD" id="cd01949">
    <property type="entry name" value="GGDEF"/>
    <property type="match status" value="1"/>
</dbReference>
<keyword evidence="4" id="KW-0597">Phosphoprotein</keyword>
<evidence type="ECO:0000256" key="10">
    <source>
        <dbReference type="ARBA" id="ARBA00034247"/>
    </source>
</evidence>
<evidence type="ECO:0000256" key="2">
    <source>
        <dbReference type="ARBA" id="ARBA00004533"/>
    </source>
</evidence>
<dbReference type="Pfam" id="PF13426">
    <property type="entry name" value="PAS_9"/>
    <property type="match status" value="1"/>
</dbReference>
<dbReference type="InterPro" id="IPR050469">
    <property type="entry name" value="Diguanylate_Cyclase"/>
</dbReference>
<dbReference type="RefSeq" id="WP_061056900.1">
    <property type="nucleotide sequence ID" value="NZ_CABLBX010000020.1"/>
</dbReference>
<dbReference type="PROSITE" id="PS50112">
    <property type="entry name" value="PAS"/>
    <property type="match status" value="1"/>
</dbReference>
<evidence type="ECO:0000256" key="9">
    <source>
        <dbReference type="ARBA" id="ARBA00023012"/>
    </source>
</evidence>
<protein>
    <recommendedName>
        <fullName evidence="3">diguanylate cyclase</fullName>
        <ecNumber evidence="3">2.7.7.65</ecNumber>
    </recommendedName>
</protein>
<dbReference type="EC" id="2.7.7.65" evidence="3"/>
<keyword evidence="8" id="KW-0067">ATP-binding</keyword>
<dbReference type="PANTHER" id="PTHR45138:SF9">
    <property type="entry name" value="DIGUANYLATE CYCLASE DGCM-RELATED"/>
    <property type="match status" value="1"/>
</dbReference>
<sequence length="624" mass="71187">MRFSRVVIFLLITCTLITTVIVAYYVQRYQQLKQSNISQTAREALNQLAYSEREFTSIQEQLFSVADLLGHGQSTCDFALSPNETNRSQLENVFISVAKSQKWYNHIRFIDPQGLELIRVDYSSATHQANSVKTLQSYQDSELFRYAQTLSDDQVGSWSANRIVKIGESIQTVPSVRIVTPVGILGERYGYIMIDVDIWNLSNRLNYALEKDLRPKLVSDAGVYLTDKYADTHLTFAHEEFHSDNLAQHYPLSWDRIKREGSGYLLEKKHLLVFTTVSISDKQQLHLVINLTPEQLTKRVERDLNDLVKEGVFVFLIVLIFALPTVSIALHYHRRNIESKLARAALNGMSAVMISDKSHQVIMVNQEFEKITGLSSHWVLGRNALKVLLCHDGMDHVLNVLEKVAENHFWEGEIELVTAEHQTLTTIMRIQAIFEAGRVSYYITSLVDISERKALENKLRELSEKDSLTHLWNRRKFEQELQAQTQLVQRYPDSHDACLVLIDIDFFKRINDELGHDEGDRVIAKVAHILAQQLRATDFIARIGGEEFAVLMPHTDIEEAEAVVERLRVAVDIDQSLTVTISAGITDLTQDSTRSYKCADIALYESKTLGRNQVSLCRSSDEIA</sequence>
<dbReference type="Pfam" id="PF00990">
    <property type="entry name" value="GGDEF"/>
    <property type="match status" value="1"/>
</dbReference>
<feature type="domain" description="GGDEF" evidence="14">
    <location>
        <begin position="495"/>
        <end position="619"/>
    </location>
</feature>
<proteinExistence type="predicted"/>
<dbReference type="GO" id="GO:0005524">
    <property type="term" value="F:ATP binding"/>
    <property type="evidence" value="ECO:0007669"/>
    <property type="project" value="UniProtKB-KW"/>
</dbReference>
<dbReference type="PROSITE" id="PS50113">
    <property type="entry name" value="PAC"/>
    <property type="match status" value="1"/>
</dbReference>
<dbReference type="Gene3D" id="3.30.450.20">
    <property type="entry name" value="PAS domain"/>
    <property type="match status" value="3"/>
</dbReference>
<keyword evidence="11" id="KW-1133">Transmembrane helix</keyword>
<dbReference type="Pfam" id="PF21623">
    <property type="entry name" value="HK_sensor_dom_bact"/>
    <property type="match status" value="1"/>
</dbReference>
<dbReference type="GO" id="GO:0005886">
    <property type="term" value="C:plasma membrane"/>
    <property type="evidence" value="ECO:0007669"/>
    <property type="project" value="UniProtKB-SubCell"/>
</dbReference>
<evidence type="ECO:0000256" key="3">
    <source>
        <dbReference type="ARBA" id="ARBA00012528"/>
    </source>
</evidence>
<dbReference type="Gene3D" id="1.20.5.170">
    <property type="match status" value="1"/>
</dbReference>
<comment type="cofactor">
    <cofactor evidence="1">
        <name>Mg(2+)</name>
        <dbReference type="ChEBI" id="CHEBI:18420"/>
    </cofactor>
</comment>
<feature type="domain" description="PAS" evidence="12">
    <location>
        <begin position="337"/>
        <end position="408"/>
    </location>
</feature>
<comment type="catalytic activity">
    <reaction evidence="10">
        <text>2 GTP = 3',3'-c-di-GMP + 2 diphosphate</text>
        <dbReference type="Rhea" id="RHEA:24898"/>
        <dbReference type="ChEBI" id="CHEBI:33019"/>
        <dbReference type="ChEBI" id="CHEBI:37565"/>
        <dbReference type="ChEBI" id="CHEBI:58805"/>
        <dbReference type="EC" id="2.7.7.65"/>
    </reaction>
</comment>
<evidence type="ECO:0000259" key="13">
    <source>
        <dbReference type="PROSITE" id="PS50113"/>
    </source>
</evidence>
<dbReference type="NCBIfam" id="TIGR00229">
    <property type="entry name" value="sensory_box"/>
    <property type="match status" value="1"/>
</dbReference>
<dbReference type="SUPFAM" id="SSF55785">
    <property type="entry name" value="PYP-like sensor domain (PAS domain)"/>
    <property type="match status" value="1"/>
</dbReference>